<dbReference type="Proteomes" id="UP000186079">
    <property type="component" value="Unassembled WGS sequence"/>
</dbReference>
<evidence type="ECO:0000259" key="2">
    <source>
        <dbReference type="Pfam" id="PF07238"/>
    </source>
</evidence>
<feature type="compositionally biased region" description="Basic and acidic residues" evidence="1">
    <location>
        <begin position="1"/>
        <end position="14"/>
    </location>
</feature>
<feature type="region of interest" description="Disordered" evidence="1">
    <location>
        <begin position="1"/>
        <end position="22"/>
    </location>
</feature>
<dbReference type="AlphaFoldDB" id="A0A1N6NB32"/>
<gene>
    <name evidence="3" type="ORF">SAMN05421672_101211</name>
</gene>
<dbReference type="GO" id="GO:0035438">
    <property type="term" value="F:cyclic-di-GMP binding"/>
    <property type="evidence" value="ECO:0007669"/>
    <property type="project" value="InterPro"/>
</dbReference>
<feature type="domain" description="PilZ" evidence="2">
    <location>
        <begin position="23"/>
        <end position="121"/>
    </location>
</feature>
<accession>A0A1N6NB32</accession>
<dbReference type="EMBL" id="FTMC01000001">
    <property type="protein sequence ID" value="SIP89281.1"/>
    <property type="molecule type" value="Genomic_DNA"/>
</dbReference>
<dbReference type="InterPro" id="IPR009875">
    <property type="entry name" value="PilZ_domain"/>
</dbReference>
<proteinExistence type="predicted"/>
<reference evidence="3 4" key="1">
    <citation type="submission" date="2017-01" db="EMBL/GenBank/DDBJ databases">
        <authorList>
            <person name="Mah S.A."/>
            <person name="Swanson W.J."/>
            <person name="Moy G.W."/>
            <person name="Vacquier V.D."/>
        </authorList>
    </citation>
    <scope>NUCLEOTIDE SEQUENCE [LARGE SCALE GENOMIC DNA]</scope>
    <source>
        <strain evidence="3 4">ATCC 29606</strain>
    </source>
</reference>
<evidence type="ECO:0000313" key="4">
    <source>
        <dbReference type="Proteomes" id="UP000186079"/>
    </source>
</evidence>
<sequence length="138" mass="15770">MPELEKSSQARVSHDQAVPGVGRRRIQRQQLPYYLKVYNRITDKPLGYLGNLSCEGLMLISQWPLLVGARFDMRLKIPGAEGVWRPIDFHATCQWTREDVTPGSYDSGFHLESPPAEFLELVEALRDYFAFTGHKPAH</sequence>
<organism evidence="3 4">
    <name type="scientific">Pseudomonas flexibilis</name>
    <dbReference type="NCBI Taxonomy" id="706570"/>
    <lineage>
        <taxon>Bacteria</taxon>
        <taxon>Pseudomonadati</taxon>
        <taxon>Pseudomonadota</taxon>
        <taxon>Gammaproteobacteria</taxon>
        <taxon>Pseudomonadales</taxon>
        <taxon>Pseudomonadaceae</taxon>
        <taxon>Pseudomonas</taxon>
    </lineage>
</organism>
<protein>
    <submittedName>
        <fullName evidence="3">PilZ domain-containing protein</fullName>
    </submittedName>
</protein>
<evidence type="ECO:0000256" key="1">
    <source>
        <dbReference type="SAM" id="MobiDB-lite"/>
    </source>
</evidence>
<evidence type="ECO:0000313" key="3">
    <source>
        <dbReference type="EMBL" id="SIP89281.1"/>
    </source>
</evidence>
<dbReference type="Pfam" id="PF07238">
    <property type="entry name" value="PilZ"/>
    <property type="match status" value="1"/>
</dbReference>
<name>A0A1N6NB32_9PSED</name>